<organism evidence="1">
    <name type="scientific">marine sediment metagenome</name>
    <dbReference type="NCBI Taxonomy" id="412755"/>
    <lineage>
        <taxon>unclassified sequences</taxon>
        <taxon>metagenomes</taxon>
        <taxon>ecological metagenomes</taxon>
    </lineage>
</organism>
<dbReference type="EMBL" id="LAZR01001555">
    <property type="protein sequence ID" value="KKN42827.1"/>
    <property type="molecule type" value="Genomic_DNA"/>
</dbReference>
<sequence length="80" mass="9168">MTHPQHKLYMEYASNRRPPFRGGLYLGGHRGASPWLQTMNCHWLTSAVWAQVREAMDLDNAGLLGIRSRLFATKYSGHRP</sequence>
<name>A0A0F9R104_9ZZZZ</name>
<accession>A0A0F9R104</accession>
<reference evidence="1" key="1">
    <citation type="journal article" date="2015" name="Nature">
        <title>Complex archaea that bridge the gap between prokaryotes and eukaryotes.</title>
        <authorList>
            <person name="Spang A."/>
            <person name="Saw J.H."/>
            <person name="Jorgensen S.L."/>
            <person name="Zaremba-Niedzwiedzka K."/>
            <person name="Martijn J."/>
            <person name="Lind A.E."/>
            <person name="van Eijk R."/>
            <person name="Schleper C."/>
            <person name="Guy L."/>
            <person name="Ettema T.J."/>
        </authorList>
    </citation>
    <scope>NUCLEOTIDE SEQUENCE</scope>
</reference>
<proteinExistence type="predicted"/>
<protein>
    <submittedName>
        <fullName evidence="1">Uncharacterized protein</fullName>
    </submittedName>
</protein>
<gene>
    <name evidence="1" type="ORF">LCGC14_0709590</name>
</gene>
<evidence type="ECO:0000313" key="1">
    <source>
        <dbReference type="EMBL" id="KKN42827.1"/>
    </source>
</evidence>
<comment type="caution">
    <text evidence="1">The sequence shown here is derived from an EMBL/GenBank/DDBJ whole genome shotgun (WGS) entry which is preliminary data.</text>
</comment>
<dbReference type="AlphaFoldDB" id="A0A0F9R104"/>